<keyword evidence="2" id="KW-1133">Transmembrane helix</keyword>
<comment type="caution">
    <text evidence="3">The sequence shown here is derived from an EMBL/GenBank/DDBJ whole genome shotgun (WGS) entry which is preliminary data.</text>
</comment>
<evidence type="ECO:0000313" key="3">
    <source>
        <dbReference type="EMBL" id="MDT0318069.1"/>
    </source>
</evidence>
<keyword evidence="2" id="KW-0812">Transmembrane</keyword>
<proteinExistence type="predicted"/>
<sequence length="75" mass="7476">MAHNPQAPQGPNQPDPAGSTQMFQAFVDQGGTPGGTAGRQPTPVAPQSSGPRIGVILGIAAAITVLAVVAWLAFS</sequence>
<feature type="transmembrane region" description="Helical" evidence="2">
    <location>
        <begin position="53"/>
        <end position="74"/>
    </location>
</feature>
<keyword evidence="4" id="KW-1185">Reference proteome</keyword>
<accession>A0ABU2LKF5</accession>
<protein>
    <submittedName>
        <fullName evidence="3">Uncharacterized protein</fullName>
    </submittedName>
</protein>
<dbReference type="EMBL" id="JAVREM010000004">
    <property type="protein sequence ID" value="MDT0318069.1"/>
    <property type="molecule type" value="Genomic_DNA"/>
</dbReference>
<evidence type="ECO:0000256" key="2">
    <source>
        <dbReference type="SAM" id="Phobius"/>
    </source>
</evidence>
<feature type="compositionally biased region" description="Polar residues" evidence="1">
    <location>
        <begin position="1"/>
        <end position="23"/>
    </location>
</feature>
<evidence type="ECO:0000313" key="4">
    <source>
        <dbReference type="Proteomes" id="UP001183420"/>
    </source>
</evidence>
<name>A0ABU2LKF5_9ACTN</name>
<reference evidence="4" key="1">
    <citation type="submission" date="2023-07" db="EMBL/GenBank/DDBJ databases">
        <title>30 novel species of actinomycetes from the DSMZ collection.</title>
        <authorList>
            <person name="Nouioui I."/>
        </authorList>
    </citation>
    <scope>NUCLEOTIDE SEQUENCE [LARGE SCALE GENOMIC DNA]</scope>
    <source>
        <strain evidence="4">DSM 44918</strain>
    </source>
</reference>
<dbReference type="Proteomes" id="UP001183420">
    <property type="component" value="Unassembled WGS sequence"/>
</dbReference>
<feature type="region of interest" description="Disordered" evidence="1">
    <location>
        <begin position="1"/>
        <end position="50"/>
    </location>
</feature>
<keyword evidence="2" id="KW-0472">Membrane</keyword>
<gene>
    <name evidence="3" type="ORF">RNC47_06935</name>
</gene>
<dbReference type="RefSeq" id="WP_311596474.1">
    <property type="nucleotide sequence ID" value="NZ_JAVREM010000004.1"/>
</dbReference>
<organism evidence="3 4">
    <name type="scientific">Streptomyces millisiae</name>
    <dbReference type="NCBI Taxonomy" id="3075542"/>
    <lineage>
        <taxon>Bacteria</taxon>
        <taxon>Bacillati</taxon>
        <taxon>Actinomycetota</taxon>
        <taxon>Actinomycetes</taxon>
        <taxon>Kitasatosporales</taxon>
        <taxon>Streptomycetaceae</taxon>
        <taxon>Streptomyces</taxon>
    </lineage>
</organism>
<evidence type="ECO:0000256" key="1">
    <source>
        <dbReference type="SAM" id="MobiDB-lite"/>
    </source>
</evidence>